<dbReference type="EMBL" id="HBFX01060638">
    <property type="protein sequence ID" value="CAD8985510.1"/>
    <property type="molecule type" value="Transcribed_RNA"/>
</dbReference>
<protein>
    <submittedName>
        <fullName evidence="2">Uncharacterized protein</fullName>
    </submittedName>
</protein>
<organism evidence="2">
    <name type="scientific">Hemiselmis andersenii</name>
    <name type="common">Cryptophyte alga</name>
    <dbReference type="NCBI Taxonomy" id="464988"/>
    <lineage>
        <taxon>Eukaryota</taxon>
        <taxon>Cryptophyceae</taxon>
        <taxon>Cryptomonadales</taxon>
        <taxon>Hemiselmidaceae</taxon>
        <taxon>Hemiselmis</taxon>
    </lineage>
</organism>
<reference evidence="2" key="1">
    <citation type="submission" date="2021-01" db="EMBL/GenBank/DDBJ databases">
        <authorList>
            <person name="Corre E."/>
            <person name="Pelletier E."/>
            <person name="Niang G."/>
            <person name="Scheremetjew M."/>
            <person name="Finn R."/>
            <person name="Kale V."/>
            <person name="Holt S."/>
            <person name="Cochrane G."/>
            <person name="Meng A."/>
            <person name="Brown T."/>
            <person name="Cohen L."/>
        </authorList>
    </citation>
    <scope>NUCLEOTIDE SEQUENCE</scope>
    <source>
        <strain evidence="1">CCMP441</strain>
        <strain evidence="2">CCMP644</strain>
    </source>
</reference>
<gene>
    <name evidence="2" type="ORF">HAND00432_LOCUS36522</name>
    <name evidence="3" type="ORF">HAND00432_LOCUS36523</name>
    <name evidence="1" type="ORF">HAND1043_LOCUS14882</name>
</gene>
<accession>A0A6U2AAQ0</accession>
<dbReference type="EMBL" id="HBFX01060637">
    <property type="protein sequence ID" value="CAD8985509.1"/>
    <property type="molecule type" value="Transcribed_RNA"/>
</dbReference>
<evidence type="ECO:0000313" key="2">
    <source>
        <dbReference type="EMBL" id="CAD8985509.1"/>
    </source>
</evidence>
<dbReference type="EMBL" id="HBFK01024131">
    <property type="protein sequence ID" value="CAD8748385.1"/>
    <property type="molecule type" value="Transcribed_RNA"/>
</dbReference>
<dbReference type="AlphaFoldDB" id="A0A6U2AAQ0"/>
<evidence type="ECO:0000313" key="3">
    <source>
        <dbReference type="EMBL" id="CAD8985510.1"/>
    </source>
</evidence>
<name>A0A6U2AAQ0_HEMAN</name>
<sequence length="483" mass="54786">MPRDTERKEFLAAFGVSALQEPFNRTAVLYLQQHGFPETGGSDAEKKAVDRLLEASKGKDHISVTYKKGARSEEYGRWFAAGPVSMQSMPRRLRHTLCLGIWTDYDFVNCHPTIAVQLCRKMDVDCPHLERYISERDAMLAELLAAGVSDRDTAKQLIISCLNGSGGTASTQWWDGMKSEFRVIAAAIANHADNAHLLRMCKERWGTQNINAKTMSAVLNVIENRCLECLYDFMKKRGCVPDAQCALIFDGLQIPDNEHNRELLLLHGDRFLQDAVQHILETTGFKMGLKVKPFDEAYELPEGYRDKVSDISVIELGNDRAAADLFFKHFPERLVRSGNRYFWRTESGIYESELKLIKGCIMSSMRELHIYARTASDGIVPYSDNTGHIEDCTKMILSDGSIVDEGFVDKLWDSSIRHLPFDDGVYSFETGELLPYPVDGVYFTSKINRPFPLRDVSDDVVQQLMDRVIMPIFPDEDQFIHAL</sequence>
<proteinExistence type="predicted"/>
<evidence type="ECO:0000313" key="1">
    <source>
        <dbReference type="EMBL" id="CAD8748385.1"/>
    </source>
</evidence>